<evidence type="ECO:0000313" key="2">
    <source>
        <dbReference type="Proteomes" id="UP000518266"/>
    </source>
</evidence>
<keyword evidence="2" id="KW-1185">Reference proteome</keyword>
<dbReference type="AlphaFoldDB" id="A0A7J5YKK1"/>
<proteinExistence type="predicted"/>
<evidence type="ECO:0000313" key="1">
    <source>
        <dbReference type="EMBL" id="KAF3849017.1"/>
    </source>
</evidence>
<reference evidence="1 2" key="1">
    <citation type="submission" date="2020-03" db="EMBL/GenBank/DDBJ databases">
        <title>Dissostichus mawsoni Genome sequencing and assembly.</title>
        <authorList>
            <person name="Park H."/>
        </authorList>
    </citation>
    <scope>NUCLEOTIDE SEQUENCE [LARGE SCALE GENOMIC DNA]</scope>
    <source>
        <strain evidence="1">DM0001</strain>
        <tissue evidence="1">Muscle</tissue>
    </source>
</reference>
<sequence length="110" mass="12524">MWLLSGVFVYKLRTTTSVLKLGNQQRNREQEVERLFSTDGVCVSLGLFDKSLLCASSNPKLCCSSYLIGYALFAVLRGMKDRYPQDILSRVSSIPRLWNAAERQEEFPIV</sequence>
<name>A0A7J5YKK1_DISMA</name>
<protein>
    <submittedName>
        <fullName evidence="1">Uncharacterized protein</fullName>
    </submittedName>
</protein>
<organism evidence="1 2">
    <name type="scientific">Dissostichus mawsoni</name>
    <name type="common">Antarctic cod</name>
    <dbReference type="NCBI Taxonomy" id="36200"/>
    <lineage>
        <taxon>Eukaryota</taxon>
        <taxon>Metazoa</taxon>
        <taxon>Chordata</taxon>
        <taxon>Craniata</taxon>
        <taxon>Vertebrata</taxon>
        <taxon>Euteleostomi</taxon>
        <taxon>Actinopterygii</taxon>
        <taxon>Neopterygii</taxon>
        <taxon>Teleostei</taxon>
        <taxon>Neoteleostei</taxon>
        <taxon>Acanthomorphata</taxon>
        <taxon>Eupercaria</taxon>
        <taxon>Perciformes</taxon>
        <taxon>Notothenioidei</taxon>
        <taxon>Nototheniidae</taxon>
        <taxon>Dissostichus</taxon>
    </lineage>
</organism>
<gene>
    <name evidence="1" type="ORF">F7725_015514</name>
</gene>
<dbReference type="EMBL" id="JAAKFY010000012">
    <property type="protein sequence ID" value="KAF3849017.1"/>
    <property type="molecule type" value="Genomic_DNA"/>
</dbReference>
<comment type="caution">
    <text evidence="1">The sequence shown here is derived from an EMBL/GenBank/DDBJ whole genome shotgun (WGS) entry which is preliminary data.</text>
</comment>
<accession>A0A7J5YKK1</accession>
<dbReference type="Proteomes" id="UP000518266">
    <property type="component" value="Unassembled WGS sequence"/>
</dbReference>